<keyword evidence="6 18" id="KW-1133">Transmembrane helix</keyword>
<evidence type="ECO:0000256" key="17">
    <source>
        <dbReference type="SAM" id="MobiDB-lite"/>
    </source>
</evidence>
<evidence type="ECO:0000313" key="22">
    <source>
        <dbReference type="RefSeq" id="XP_035661844.1"/>
    </source>
</evidence>
<evidence type="ECO:0000259" key="20">
    <source>
        <dbReference type="PROSITE" id="PS50259"/>
    </source>
</evidence>
<keyword evidence="13" id="KW-0807">Transducer</keyword>
<accession>A0A9J7HPV7</accession>
<evidence type="ECO:0000256" key="15">
    <source>
        <dbReference type="ARBA" id="ARBA00023273"/>
    </source>
</evidence>
<feature type="compositionally biased region" description="Polar residues" evidence="17">
    <location>
        <begin position="756"/>
        <end position="765"/>
    </location>
</feature>
<dbReference type="RefSeq" id="XP_035661844.1">
    <property type="nucleotide sequence ID" value="XM_035805951.1"/>
</dbReference>
<evidence type="ECO:0000256" key="3">
    <source>
        <dbReference type="ARBA" id="ARBA00022475"/>
    </source>
</evidence>
<keyword evidence="9 18" id="KW-0472">Membrane</keyword>
<keyword evidence="7" id="KW-0770">Synapse</keyword>
<evidence type="ECO:0000256" key="5">
    <source>
        <dbReference type="ARBA" id="ARBA00022729"/>
    </source>
</evidence>
<feature type="domain" description="G-protein coupled receptors family 3 profile" evidence="20">
    <location>
        <begin position="396"/>
        <end position="650"/>
    </location>
</feature>
<dbReference type="PANTHER" id="PTHR32546:SF26">
    <property type="entry name" value="SMOG, ISOFORM D"/>
    <property type="match status" value="1"/>
</dbReference>
<dbReference type="GeneID" id="118406091"/>
<dbReference type="GO" id="GO:0004930">
    <property type="term" value="F:G protein-coupled receptor activity"/>
    <property type="evidence" value="ECO:0007669"/>
    <property type="project" value="UniProtKB-KW"/>
</dbReference>
<keyword evidence="11 22" id="KW-0675">Receptor</keyword>
<feature type="transmembrane region" description="Helical" evidence="18">
    <location>
        <begin position="504"/>
        <end position="525"/>
    </location>
</feature>
<feature type="chain" id="PRO_5039895922" evidence="19">
    <location>
        <begin position="30"/>
        <end position="772"/>
    </location>
</feature>
<evidence type="ECO:0000256" key="8">
    <source>
        <dbReference type="ARBA" id="ARBA00023040"/>
    </source>
</evidence>
<name>A0A9J7HPV7_BRAFL</name>
<feature type="transmembrane region" description="Helical" evidence="18">
    <location>
        <begin position="395"/>
        <end position="419"/>
    </location>
</feature>
<evidence type="ECO:0000256" key="9">
    <source>
        <dbReference type="ARBA" id="ARBA00023136"/>
    </source>
</evidence>
<evidence type="ECO:0000256" key="7">
    <source>
        <dbReference type="ARBA" id="ARBA00023018"/>
    </source>
</evidence>
<comment type="similarity">
    <text evidence="2">Belongs to the G-protein coupled receptor 3 family.</text>
</comment>
<evidence type="ECO:0000256" key="18">
    <source>
        <dbReference type="SAM" id="Phobius"/>
    </source>
</evidence>
<evidence type="ECO:0000256" key="12">
    <source>
        <dbReference type="ARBA" id="ARBA00023180"/>
    </source>
</evidence>
<keyword evidence="5 19" id="KW-0732">Signal</keyword>
<gene>
    <name evidence="22" type="primary">LOC118406091</name>
</gene>
<keyword evidence="14" id="KW-0628">Postsynaptic cell membrane</keyword>
<dbReference type="CDD" id="cd15293">
    <property type="entry name" value="7tmC_GPR158-like"/>
    <property type="match status" value="1"/>
</dbReference>
<dbReference type="CDD" id="cd00054">
    <property type="entry name" value="EGF_CA"/>
    <property type="match status" value="1"/>
</dbReference>
<evidence type="ECO:0000256" key="19">
    <source>
        <dbReference type="SAM" id="SignalP"/>
    </source>
</evidence>
<feature type="transmembrane region" description="Helical" evidence="18">
    <location>
        <begin position="457"/>
        <end position="483"/>
    </location>
</feature>
<reference evidence="21" key="1">
    <citation type="journal article" date="2020" name="Nat. Ecol. Evol.">
        <title>Deeply conserved synteny resolves early events in vertebrate evolution.</title>
        <authorList>
            <person name="Simakov O."/>
            <person name="Marletaz F."/>
            <person name="Yue J.X."/>
            <person name="O'Connell B."/>
            <person name="Jenkins J."/>
            <person name="Brandt A."/>
            <person name="Calef R."/>
            <person name="Tung C.H."/>
            <person name="Huang T.K."/>
            <person name="Schmutz J."/>
            <person name="Satoh N."/>
            <person name="Yu J.K."/>
            <person name="Putnam N.H."/>
            <person name="Green R.E."/>
            <person name="Rokhsar D.S."/>
        </authorList>
    </citation>
    <scope>NUCLEOTIDE SEQUENCE [LARGE SCALE GENOMIC DNA]</scope>
    <source>
        <strain evidence="21">S238N-H82</strain>
    </source>
</reference>
<dbReference type="GO" id="GO:0043005">
    <property type="term" value="C:neuron projection"/>
    <property type="evidence" value="ECO:0007669"/>
    <property type="project" value="UniProtKB-SubCell"/>
</dbReference>
<keyword evidence="10" id="KW-1015">Disulfide bond</keyword>
<sequence>MYQDGTGTCMWRLPVLLPLLWCQLPVVLSQMTAVKSTASVLGTTPSSMTASGSKTFPSTSTTTSITTANPALTITNRASSHFVDQKSLALEAVESARTSRTCETTDLAIYTSSGSEMDKMASDLGPELKSIYDAAGVISRLQRSLRGEMKDGRNDMYNALLNTLLLRHSNIMKSCVGLIDSQFNDTMATYTCVDRKSQFDNSTGNGGDTDASTQSEVHEWFWSLLGANNTPAVGQGSFAVGRDYWSNITLVCGQERKWKITFSTPVYREGDGRLKSGAVQADFDLSSVDINQCPGSTTIFADTHKCRNRSTECVPIPGQGFRRGSYYCQCRKGYYFPDPGANQTFFDGTAVEEEYLRWRRGNRTAYPKSFQCLPCAEGCESCLDGSPCVVREDQLLRTIVAGIQCLSVVVCLVLGVVAFKHRKTKSVEAFGPWLLLLLLFGTVLLYSPVIVLYFRPIAATCLLLFWFRELGFALAYGVLVLRARRYLEVFQTRSATQLELSDKGLLKLLAAIVLVALGLLFAGTACTIQEARAGLSIVSVEGRTGSGLKFSYCSLSLWSYCLDIGELLFLVWGLYQCYRIRSAPSEFNEPLFMTVAIGNEALLTFIFNVARHAVLPIIHPDVTYLAHFLHSQLTVTVMVGIIFIPKLRHIGQVERQRRDFRSRKFRARSYAPGLELDNAIPRTQTNGSICEQAADPSELREELKRVYQELEVYKLKTMMMNNRHIRKKKGRRRPLIAMLTSRASDEDSGGGRDSSFDTPSEQRTITPEPRDR</sequence>
<evidence type="ECO:0000256" key="1">
    <source>
        <dbReference type="ARBA" id="ARBA00004487"/>
    </source>
</evidence>
<feature type="compositionally biased region" description="Basic residues" evidence="17">
    <location>
        <begin position="723"/>
        <end position="734"/>
    </location>
</feature>
<evidence type="ECO:0000256" key="10">
    <source>
        <dbReference type="ARBA" id="ARBA00023157"/>
    </source>
</evidence>
<evidence type="ECO:0000256" key="11">
    <source>
        <dbReference type="ARBA" id="ARBA00023170"/>
    </source>
</evidence>
<feature type="transmembrane region" description="Helical" evidence="18">
    <location>
        <begin position="431"/>
        <end position="451"/>
    </location>
</feature>
<evidence type="ECO:0000256" key="13">
    <source>
        <dbReference type="ARBA" id="ARBA00023224"/>
    </source>
</evidence>
<comment type="subcellular location">
    <subcellularLocation>
        <location evidence="1">Cell projection</location>
        <location evidence="1">Neuron projection</location>
    </subcellularLocation>
    <subcellularLocation>
        <location evidence="16">Postsynaptic cell membrane</location>
        <topology evidence="16">Multi-pass membrane protein</topology>
    </subcellularLocation>
</comment>
<organism evidence="21 22">
    <name type="scientific">Branchiostoma floridae</name>
    <name type="common">Florida lancelet</name>
    <name type="synonym">Amphioxus</name>
    <dbReference type="NCBI Taxonomy" id="7739"/>
    <lineage>
        <taxon>Eukaryota</taxon>
        <taxon>Metazoa</taxon>
        <taxon>Chordata</taxon>
        <taxon>Cephalochordata</taxon>
        <taxon>Leptocardii</taxon>
        <taxon>Amphioxiformes</taxon>
        <taxon>Branchiostomatidae</taxon>
        <taxon>Branchiostoma</taxon>
    </lineage>
</organism>
<keyword evidence="3" id="KW-1003">Cell membrane</keyword>
<evidence type="ECO:0000256" key="4">
    <source>
        <dbReference type="ARBA" id="ARBA00022692"/>
    </source>
</evidence>
<feature type="region of interest" description="Disordered" evidence="17">
    <location>
        <begin position="723"/>
        <end position="772"/>
    </location>
</feature>
<dbReference type="PROSITE" id="PS50259">
    <property type="entry name" value="G_PROTEIN_RECEP_F3_4"/>
    <property type="match status" value="1"/>
</dbReference>
<dbReference type="Gene3D" id="3.30.450.20">
    <property type="entry name" value="PAS domain"/>
    <property type="match status" value="1"/>
</dbReference>
<evidence type="ECO:0000256" key="6">
    <source>
        <dbReference type="ARBA" id="ARBA00022989"/>
    </source>
</evidence>
<dbReference type="InterPro" id="IPR054714">
    <property type="entry name" value="GPR158_179_extracellular"/>
</dbReference>
<dbReference type="Pfam" id="PF00003">
    <property type="entry name" value="7tm_3"/>
    <property type="match status" value="1"/>
</dbReference>
<keyword evidence="8" id="KW-0297">G-protein coupled receptor</keyword>
<evidence type="ECO:0000256" key="16">
    <source>
        <dbReference type="ARBA" id="ARBA00034104"/>
    </source>
</evidence>
<dbReference type="Pfam" id="PF22572">
    <property type="entry name" value="GPR158_179_EC"/>
    <property type="match status" value="1"/>
</dbReference>
<dbReference type="InterPro" id="IPR043458">
    <property type="entry name" value="GPR158/179"/>
</dbReference>
<feature type="transmembrane region" description="Helical" evidence="18">
    <location>
        <begin position="590"/>
        <end position="610"/>
    </location>
</feature>
<feature type="signal peptide" evidence="19">
    <location>
        <begin position="1"/>
        <end position="29"/>
    </location>
</feature>
<feature type="transmembrane region" description="Helical" evidence="18">
    <location>
        <begin position="622"/>
        <end position="644"/>
    </location>
</feature>
<evidence type="ECO:0000313" key="21">
    <source>
        <dbReference type="Proteomes" id="UP000001554"/>
    </source>
</evidence>
<proteinExistence type="inferred from homology"/>
<keyword evidence="4 18" id="KW-0812">Transmembrane</keyword>
<dbReference type="OMA" id="TACTIQE"/>
<feature type="transmembrane region" description="Helical" evidence="18">
    <location>
        <begin position="557"/>
        <end position="578"/>
    </location>
</feature>
<keyword evidence="15" id="KW-0966">Cell projection</keyword>
<dbReference type="OrthoDB" id="5823771at2759"/>
<evidence type="ECO:0000256" key="2">
    <source>
        <dbReference type="ARBA" id="ARBA00007242"/>
    </source>
</evidence>
<dbReference type="AlphaFoldDB" id="A0A9J7HPV7"/>
<keyword evidence="12" id="KW-0325">Glycoprotein</keyword>
<dbReference type="PANTHER" id="PTHR32546">
    <property type="entry name" value="G-PROTEIN COUPLED RECEPTOR 158-RELATED"/>
    <property type="match status" value="1"/>
</dbReference>
<evidence type="ECO:0000256" key="14">
    <source>
        <dbReference type="ARBA" id="ARBA00023257"/>
    </source>
</evidence>
<keyword evidence="21" id="KW-1185">Reference proteome</keyword>
<dbReference type="InterPro" id="IPR017978">
    <property type="entry name" value="GPCR_3_C"/>
</dbReference>
<dbReference type="Proteomes" id="UP000001554">
    <property type="component" value="Chromosome 18"/>
</dbReference>
<dbReference type="KEGG" id="bfo:118406091"/>
<dbReference type="GO" id="GO:0045211">
    <property type="term" value="C:postsynaptic membrane"/>
    <property type="evidence" value="ECO:0007669"/>
    <property type="project" value="UniProtKB-SubCell"/>
</dbReference>
<protein>
    <submittedName>
        <fullName evidence="22">Probable G-protein coupled receptor 158</fullName>
    </submittedName>
</protein>
<reference evidence="22" key="2">
    <citation type="submission" date="2025-08" db="UniProtKB">
        <authorList>
            <consortium name="RefSeq"/>
        </authorList>
    </citation>
    <scope>IDENTIFICATION</scope>
    <source>
        <strain evidence="22">S238N-H82</strain>
        <tissue evidence="22">Testes</tissue>
    </source>
</reference>